<sequence>MSTGAYDCLYQTLGSGPPIVKPKFEDVTVTQDIYGNVESTRRTAESLKYKVEKDRYNDIAILIRRRLSSTREALWIQMEIQSPDIQETVTKVCGHSDLLNTKVSPIVIRKPYLILFHYRAELREYDLHSDRTDQEKVHLKVLVDFMAKAFTRDEAEYSRLIDKGQVSFPIVWTLFKPEEEVFIHESHFVRCGRVQSLHGINKTQGWSLGTRSWDYDGTFFGPVDSVSPLQPFEGICDITSLPVYPVRFHKNQNKDDLRQRLIERGRKWKSMVDVTHLSYEGSDDNSVQLQVSSRIITDYATHQQANPHHATAFSWYNASLTKQTKEPPADDGNDDGDDVDDAERQTQALEKEDKEAQKEHDRFFLQRHDSSYIMSDDQALLCPAKIRGFSLMDKKWAFFLVENATDIQWLENPMERLEIDGAPKKS</sequence>
<dbReference type="Proteomes" id="UP001140560">
    <property type="component" value="Unassembled WGS sequence"/>
</dbReference>
<evidence type="ECO:0000313" key="3">
    <source>
        <dbReference type="Proteomes" id="UP001140560"/>
    </source>
</evidence>
<keyword evidence="3" id="KW-1185">Reference proteome</keyword>
<comment type="caution">
    <text evidence="2">The sequence shown here is derived from an EMBL/GenBank/DDBJ whole genome shotgun (WGS) entry which is preliminary data.</text>
</comment>
<feature type="domain" description="DUF7025" evidence="1">
    <location>
        <begin position="158"/>
        <end position="250"/>
    </location>
</feature>
<protein>
    <recommendedName>
        <fullName evidence="1">DUF7025 domain-containing protein</fullName>
    </recommendedName>
</protein>
<proteinExistence type="predicted"/>
<evidence type="ECO:0000313" key="2">
    <source>
        <dbReference type="EMBL" id="KAJ4375367.1"/>
    </source>
</evidence>
<dbReference type="PANTHER" id="PTHR46411">
    <property type="entry name" value="FAMILY ATPASE, PUTATIVE-RELATED"/>
    <property type="match status" value="1"/>
</dbReference>
<accession>A0A9W9CQT2</accession>
<dbReference type="EMBL" id="JAPEUY010000003">
    <property type="protein sequence ID" value="KAJ4375367.1"/>
    <property type="molecule type" value="Genomic_DNA"/>
</dbReference>
<name>A0A9W9CQT2_9PLEO</name>
<evidence type="ECO:0000259" key="1">
    <source>
        <dbReference type="Pfam" id="PF22942"/>
    </source>
</evidence>
<dbReference type="AlphaFoldDB" id="A0A9W9CQT2"/>
<dbReference type="PANTHER" id="PTHR46411:SF2">
    <property type="entry name" value="AAA+ ATPASE DOMAIN-CONTAINING PROTEIN"/>
    <property type="match status" value="1"/>
</dbReference>
<organism evidence="2 3">
    <name type="scientific">Neocucurbitaria cava</name>
    <dbReference type="NCBI Taxonomy" id="798079"/>
    <lineage>
        <taxon>Eukaryota</taxon>
        <taxon>Fungi</taxon>
        <taxon>Dikarya</taxon>
        <taxon>Ascomycota</taxon>
        <taxon>Pezizomycotina</taxon>
        <taxon>Dothideomycetes</taxon>
        <taxon>Pleosporomycetidae</taxon>
        <taxon>Pleosporales</taxon>
        <taxon>Pleosporineae</taxon>
        <taxon>Cucurbitariaceae</taxon>
        <taxon>Neocucurbitaria</taxon>
    </lineage>
</organism>
<gene>
    <name evidence="2" type="ORF">N0V83_002453</name>
</gene>
<dbReference type="Pfam" id="PF22942">
    <property type="entry name" value="DUF7025"/>
    <property type="match status" value="1"/>
</dbReference>
<dbReference type="OrthoDB" id="10042665at2759"/>
<dbReference type="InterPro" id="IPR054289">
    <property type="entry name" value="DUF7025"/>
</dbReference>
<reference evidence="2" key="1">
    <citation type="submission" date="2022-10" db="EMBL/GenBank/DDBJ databases">
        <title>Tapping the CABI collections for fungal endophytes: first genome assemblies for Collariella, Neodidymelliopsis, Ascochyta clinopodiicola, Didymella pomorum, Didymosphaeria variabile, Neocosmospora piperis and Neocucurbitaria cava.</title>
        <authorList>
            <person name="Hill R."/>
        </authorList>
    </citation>
    <scope>NUCLEOTIDE SEQUENCE</scope>
    <source>
        <strain evidence="2">IMI 356814</strain>
    </source>
</reference>